<dbReference type="Proteomes" id="UP000806285">
    <property type="component" value="Unassembled WGS sequence"/>
</dbReference>
<comment type="caution">
    <text evidence="1">The sequence shown here is derived from an EMBL/GenBank/DDBJ whole genome shotgun (WGS) entry which is preliminary data.</text>
</comment>
<evidence type="ECO:0000313" key="1">
    <source>
        <dbReference type="EMBL" id="MBE7368697.1"/>
    </source>
</evidence>
<organism evidence="1 2">
    <name type="scientific">Ramlibacter pallidus</name>
    <dbReference type="NCBI Taxonomy" id="2780087"/>
    <lineage>
        <taxon>Bacteria</taxon>
        <taxon>Pseudomonadati</taxon>
        <taxon>Pseudomonadota</taxon>
        <taxon>Betaproteobacteria</taxon>
        <taxon>Burkholderiales</taxon>
        <taxon>Comamonadaceae</taxon>
        <taxon>Ramlibacter</taxon>
    </lineage>
</organism>
<name>A0ABR9S5A3_9BURK</name>
<evidence type="ECO:0000313" key="2">
    <source>
        <dbReference type="Proteomes" id="UP000806285"/>
    </source>
</evidence>
<proteinExistence type="predicted"/>
<accession>A0ABR9S5A3</accession>
<dbReference type="EMBL" id="JADDIV010000004">
    <property type="protein sequence ID" value="MBE7368697.1"/>
    <property type="molecule type" value="Genomic_DNA"/>
</dbReference>
<protein>
    <submittedName>
        <fullName evidence="1">Uncharacterized protein</fullName>
    </submittedName>
</protein>
<reference evidence="1 2" key="1">
    <citation type="submission" date="2020-10" db="EMBL/GenBank/DDBJ databases">
        <title>Ramlibacter sp. HM2 16S ribosomal RNA gene Genome sequencing and assembly.</title>
        <authorList>
            <person name="Kang M."/>
        </authorList>
    </citation>
    <scope>NUCLEOTIDE SEQUENCE [LARGE SCALE GENOMIC DNA]</scope>
    <source>
        <strain evidence="1 2">HM2</strain>
    </source>
</reference>
<sequence>MPFTLSLFRAAEGLGPLTGWAHEHRQPLGRRDEVKAALDRVLRGLRWTESDGLVFASGPFNGEEQACEITLFGRPDDVLLDVVVYAGPPAVRSIMSGLGLNYCHAQASGELYFPFEAGDHWPDAGR</sequence>
<keyword evidence="2" id="KW-1185">Reference proteome</keyword>
<dbReference type="RefSeq" id="WP_193677328.1">
    <property type="nucleotide sequence ID" value="NZ_JADDIV010000004.1"/>
</dbReference>
<gene>
    <name evidence="1" type="ORF">IM787_14145</name>
</gene>